<accession>A0ABV7WHK1</accession>
<evidence type="ECO:0000256" key="1">
    <source>
        <dbReference type="SAM" id="MobiDB-lite"/>
    </source>
</evidence>
<feature type="compositionally biased region" description="Low complexity" evidence="1">
    <location>
        <begin position="1"/>
        <end position="19"/>
    </location>
</feature>
<gene>
    <name evidence="2" type="ORF">ACFOLH_12995</name>
</gene>
<evidence type="ECO:0000313" key="2">
    <source>
        <dbReference type="EMBL" id="MFC3689259.1"/>
    </source>
</evidence>
<evidence type="ECO:0000313" key="3">
    <source>
        <dbReference type="Proteomes" id="UP001595685"/>
    </source>
</evidence>
<protein>
    <submittedName>
        <fullName evidence="2">Uncharacterized protein</fullName>
    </submittedName>
</protein>
<dbReference type="Proteomes" id="UP001595685">
    <property type="component" value="Unassembled WGS sequence"/>
</dbReference>
<feature type="region of interest" description="Disordered" evidence="1">
    <location>
        <begin position="1"/>
        <end position="33"/>
    </location>
</feature>
<proteinExistence type="predicted"/>
<comment type="caution">
    <text evidence="2">The sequence shown here is derived from an EMBL/GenBank/DDBJ whole genome shotgun (WGS) entry which is preliminary data.</text>
</comment>
<keyword evidence="3" id="KW-1185">Reference proteome</keyword>
<name>A0ABV7WHK1_9MICO</name>
<dbReference type="EMBL" id="JBHRWW010000008">
    <property type="protein sequence ID" value="MFC3689259.1"/>
    <property type="molecule type" value="Genomic_DNA"/>
</dbReference>
<dbReference type="RefSeq" id="WP_340288543.1">
    <property type="nucleotide sequence ID" value="NZ_JBBEOI010000002.1"/>
</dbReference>
<reference evidence="3" key="1">
    <citation type="journal article" date="2019" name="Int. J. Syst. Evol. Microbiol.">
        <title>The Global Catalogue of Microorganisms (GCM) 10K type strain sequencing project: providing services to taxonomists for standard genome sequencing and annotation.</title>
        <authorList>
            <consortium name="The Broad Institute Genomics Platform"/>
            <consortium name="The Broad Institute Genome Sequencing Center for Infectious Disease"/>
            <person name="Wu L."/>
            <person name="Ma J."/>
        </authorList>
    </citation>
    <scope>NUCLEOTIDE SEQUENCE [LARGE SCALE GENOMIC DNA]</scope>
    <source>
        <strain evidence="3">NCAIM B.02333</strain>
    </source>
</reference>
<organism evidence="2 3">
    <name type="scientific">Aquipuribacter hungaricus</name>
    <dbReference type="NCBI Taxonomy" id="545624"/>
    <lineage>
        <taxon>Bacteria</taxon>
        <taxon>Bacillati</taxon>
        <taxon>Actinomycetota</taxon>
        <taxon>Actinomycetes</taxon>
        <taxon>Micrococcales</taxon>
        <taxon>Intrasporangiaceae</taxon>
        <taxon>Aquipuribacter</taxon>
    </lineage>
</organism>
<sequence>MNATTATTATNPTTAFATPGQGLPGPAGRPHRPAVSVPELRRAWAAVQAGAYRAGTDAPWAGDPVTIWSDTRAQDDPTGQTANGWPGTWEKAVGERVLPVLGCTGACGASTVAVAVATAALGGATGTPSGTAVRVVECSPPAASGVAAASASELGRDPSGWLRGQRGDLLLERIADDVDAADGVPLPSPFPTAGLTAGPATSRSDLALTAVPSVMPPGGGGLTVLDVGWDLQHVLARPSWLRDEVTTQEDLLLVTTATVPGLRRLEVQLDLLADLGRTVHAAVIGPRRRRWPRAVAHGLGPHTRALDEAGRLGEVPHDRGLAVLGLSPAPFPTALLRAAARLLPPTTPTQGVTP</sequence>